<accession>A0A1U9WQP5</accession>
<feature type="region of interest" description="Disordered" evidence="1">
    <location>
        <begin position="511"/>
        <end position="542"/>
    </location>
</feature>
<evidence type="ECO:0000256" key="1">
    <source>
        <dbReference type="SAM" id="MobiDB-lite"/>
    </source>
</evidence>
<protein>
    <submittedName>
        <fullName evidence="2">Capsid portal protein</fullName>
    </submittedName>
</protein>
<keyword evidence="3" id="KW-1185">Reference proteome</keyword>
<dbReference type="OrthoDB" id="30056at10239"/>
<name>A0A1U9WQP5_9CAUD</name>
<evidence type="ECO:0000313" key="3">
    <source>
        <dbReference type="Proteomes" id="UP000225660"/>
    </source>
</evidence>
<evidence type="ECO:0000313" key="2">
    <source>
        <dbReference type="EMBL" id="AQY55104.1"/>
    </source>
</evidence>
<dbReference type="RefSeq" id="YP_009600051.1">
    <property type="nucleotide sequence ID" value="NC_041918.2"/>
</dbReference>
<organism evidence="2 3">
    <name type="scientific">Geobacillus phage TP-84</name>
    <dbReference type="NCBI Taxonomy" id="1965361"/>
    <lineage>
        <taxon>Viruses</taxon>
        <taxon>Duplodnaviria</taxon>
        <taxon>Heunggongvirae</taxon>
        <taxon>Uroviricota</taxon>
        <taxon>Caudoviricetes</taxon>
        <taxon>Saundersvirus</taxon>
        <taxon>Saundersvirus Tp84</taxon>
    </lineage>
</organism>
<feature type="compositionally biased region" description="Low complexity" evidence="1">
    <location>
        <begin position="520"/>
        <end position="535"/>
    </location>
</feature>
<reference evidence="2" key="1">
    <citation type="submission" date="2017-10" db="EMBL/GenBank/DDBJ databases">
        <title>Sequence, genome organization and annotation of the thermophilic 47,7-kb bacterophage TO-84 that infects Geobacillus stearothermophilus.</title>
        <authorList>
            <person name="Skowron P.M."/>
            <person name="Kropinski A."/>
            <person name="Los M."/>
        </authorList>
    </citation>
    <scope>NUCLEOTIDE SEQUENCE [LARGE SCALE GENOMIC DNA]</scope>
</reference>
<dbReference type="Proteomes" id="UP000225660">
    <property type="component" value="Segment"/>
</dbReference>
<dbReference type="GeneID" id="40075813"/>
<dbReference type="KEGG" id="vg:40075813"/>
<sequence length="542" mass="62127">MGIKWTKWSTNVIKKYHGNIQKYRKLYDGDHAKLFERAKRLIQEGEITDQIIEGAEVARNVKTPYIVANVCKMIVDIPAMLVSRAIGQVTTSMSPDDFAGMVTDQGDGTVISLYEKQKELIKGIAKRSNLQFEHKTNIIHHQMDGGIVGMPFDDENGLRIEFKSRDVYYPHPDGRGCDLVYQLEIEDEETEEAIKYLHVYRERVEEQKLVTQHMLYKIGESGMLEEIEDEAEVKEILGIEKTYREFEGRDKPFVVYWPNNKTFTHPLGRSELYNLAGKQDEINWTLTRNAIVYERNGKPRIAVSKEIFQALQDKAFERYGDENKIDHRDLEIVTFDENGKAMEVIQIDVSKIGDIKWVKDLMKLMLMETHTSEKAVDFYLEGNTSAQSGIAKFYDLFVSIMKAEQIATEYVHFLQELFENCLWIAHQDDPDIVIEEPRIQIKDMIPISRRELIEQESTAYKNGTQSLETTVRNQNPTATEDWIEDELAAIEESQQSTDTTSILMGRQTLSNLLDNRNPNGTPIGAAQQQPQQGTPQTGGGQA</sequence>
<proteinExistence type="predicted"/>
<dbReference type="EMBL" id="KY565347">
    <property type="protein sequence ID" value="AQY55104.1"/>
    <property type="molecule type" value="Genomic_DNA"/>
</dbReference>